<dbReference type="InterPro" id="IPR043917">
    <property type="entry name" value="DUF5753"/>
</dbReference>
<evidence type="ECO:0000313" key="2">
    <source>
        <dbReference type="EMBL" id="MFC5290613.1"/>
    </source>
</evidence>
<dbReference type="EMBL" id="JBHSKF010000017">
    <property type="protein sequence ID" value="MFC5290613.1"/>
    <property type="molecule type" value="Genomic_DNA"/>
</dbReference>
<dbReference type="Proteomes" id="UP001596157">
    <property type="component" value="Unassembled WGS sequence"/>
</dbReference>
<dbReference type="Gene3D" id="1.10.260.40">
    <property type="entry name" value="lambda repressor-like DNA-binding domains"/>
    <property type="match status" value="1"/>
</dbReference>
<dbReference type="InterPro" id="IPR010982">
    <property type="entry name" value="Lambda_DNA-bd_dom_sf"/>
</dbReference>
<protein>
    <submittedName>
        <fullName evidence="2">Helix-turn-helix domain-containing protein</fullName>
    </submittedName>
</protein>
<dbReference type="PROSITE" id="PS50943">
    <property type="entry name" value="HTH_CROC1"/>
    <property type="match status" value="1"/>
</dbReference>
<organism evidence="2 3">
    <name type="scientific">Actinokineospora guangxiensis</name>
    <dbReference type="NCBI Taxonomy" id="1490288"/>
    <lineage>
        <taxon>Bacteria</taxon>
        <taxon>Bacillati</taxon>
        <taxon>Actinomycetota</taxon>
        <taxon>Actinomycetes</taxon>
        <taxon>Pseudonocardiales</taxon>
        <taxon>Pseudonocardiaceae</taxon>
        <taxon>Actinokineospora</taxon>
    </lineage>
</organism>
<dbReference type="SMART" id="SM00530">
    <property type="entry name" value="HTH_XRE"/>
    <property type="match status" value="1"/>
</dbReference>
<proteinExistence type="predicted"/>
<evidence type="ECO:0000313" key="3">
    <source>
        <dbReference type="Proteomes" id="UP001596157"/>
    </source>
</evidence>
<dbReference type="Pfam" id="PF13560">
    <property type="entry name" value="HTH_31"/>
    <property type="match status" value="1"/>
</dbReference>
<dbReference type="RefSeq" id="WP_378250503.1">
    <property type="nucleotide sequence ID" value="NZ_JBHSKF010000017.1"/>
</dbReference>
<reference evidence="3" key="1">
    <citation type="journal article" date="2019" name="Int. J. Syst. Evol. Microbiol.">
        <title>The Global Catalogue of Microorganisms (GCM) 10K type strain sequencing project: providing services to taxonomists for standard genome sequencing and annotation.</title>
        <authorList>
            <consortium name="The Broad Institute Genomics Platform"/>
            <consortium name="The Broad Institute Genome Sequencing Center for Infectious Disease"/>
            <person name="Wu L."/>
            <person name="Ma J."/>
        </authorList>
    </citation>
    <scope>NUCLEOTIDE SEQUENCE [LARGE SCALE GENOMIC DNA]</scope>
    <source>
        <strain evidence="3">CCUG 59778</strain>
    </source>
</reference>
<gene>
    <name evidence="2" type="ORF">ACFPM7_26465</name>
</gene>
<dbReference type="SUPFAM" id="SSF47413">
    <property type="entry name" value="lambda repressor-like DNA-binding domains"/>
    <property type="match status" value="1"/>
</dbReference>
<feature type="domain" description="HTH cro/C1-type" evidence="1">
    <location>
        <begin position="54"/>
        <end position="111"/>
    </location>
</feature>
<name>A0ABW0EVY2_9PSEU</name>
<evidence type="ECO:0000259" key="1">
    <source>
        <dbReference type="PROSITE" id="PS50943"/>
    </source>
</evidence>
<comment type="caution">
    <text evidence="2">The sequence shown here is derived from an EMBL/GenBank/DDBJ whole genome shotgun (WGS) entry which is preliminary data.</text>
</comment>
<dbReference type="Pfam" id="PF19054">
    <property type="entry name" value="DUF5753"/>
    <property type="match status" value="1"/>
</dbReference>
<sequence length="306" mass="33371">MSRVSGDPIGWFCRDTADDGTARSRAAAIMTLISPEPEGERVTDVRIALLGAELRTQRDRVGLSLAEVTAKVGISAAKLSRMENGRAAQAPDDVAALLGLYGVTGLSREDLLDVAGSLAGDGTDAALRFLEARAAMLVDYQSALIPELLQTVPYAQAALREVSMLDDDAVLDRWTQRIHRQSVLRRPNPPRYYAIIAEAALRNTVGGRTVMREQLRYLIEAGARRTVTLRLIPDLAHGHPGLGGSFQRLQFPHRGAVVVLDKRTSRLFVEDPAEVKHYDRVVVELLSTALSEADTLTRIGQLTRAS</sequence>
<keyword evidence="3" id="KW-1185">Reference proteome</keyword>
<dbReference type="CDD" id="cd00093">
    <property type="entry name" value="HTH_XRE"/>
    <property type="match status" value="1"/>
</dbReference>
<accession>A0ABW0EVY2</accession>
<dbReference type="InterPro" id="IPR001387">
    <property type="entry name" value="Cro/C1-type_HTH"/>
</dbReference>